<evidence type="ECO:0000313" key="3">
    <source>
        <dbReference type="Proteomes" id="UP000246352"/>
    </source>
</evidence>
<dbReference type="SUPFAM" id="SSF55785">
    <property type="entry name" value="PYP-like sensor domain (PAS domain)"/>
    <property type="match status" value="1"/>
</dbReference>
<dbReference type="RefSeq" id="WP_110033849.1">
    <property type="nucleotide sequence ID" value="NZ_QGTR01000006.1"/>
</dbReference>
<evidence type="ECO:0000259" key="1">
    <source>
        <dbReference type="Pfam" id="PF08447"/>
    </source>
</evidence>
<comment type="caution">
    <text evidence="2">The sequence shown here is derived from an EMBL/GenBank/DDBJ whole genome shotgun (WGS) entry which is preliminary data.</text>
</comment>
<gene>
    <name evidence="2" type="ORF">DFR52_10660</name>
</gene>
<feature type="domain" description="PAS fold-3" evidence="1">
    <location>
        <begin position="49"/>
        <end position="128"/>
    </location>
</feature>
<organism evidence="2 3">
    <name type="scientific">Hoeflea marina</name>
    <dbReference type="NCBI Taxonomy" id="274592"/>
    <lineage>
        <taxon>Bacteria</taxon>
        <taxon>Pseudomonadati</taxon>
        <taxon>Pseudomonadota</taxon>
        <taxon>Alphaproteobacteria</taxon>
        <taxon>Hyphomicrobiales</taxon>
        <taxon>Rhizobiaceae</taxon>
        <taxon>Hoeflea</taxon>
    </lineage>
</organism>
<name>A0A317PIX3_9HYPH</name>
<sequence>MVVRFEFSAPSRPPPDLDQLGITAIEAINLVTAHQRFGFWRSELDTGHVFWSRDIYEIYEMDYSAGPVNLFRANAAVHPDDLPYMLELFERAAADKTGYHYILRLKAAEGYKYVRSVGRYRRTASGREEIFGLFEEFHEQVPMVGIYERK</sequence>
<dbReference type="Gene3D" id="3.30.450.20">
    <property type="entry name" value="PAS domain"/>
    <property type="match status" value="1"/>
</dbReference>
<dbReference type="Pfam" id="PF08447">
    <property type="entry name" value="PAS_3"/>
    <property type="match status" value="1"/>
</dbReference>
<keyword evidence="3" id="KW-1185">Reference proteome</keyword>
<dbReference type="OrthoDB" id="8374591at2"/>
<dbReference type="InterPro" id="IPR013655">
    <property type="entry name" value="PAS_fold_3"/>
</dbReference>
<dbReference type="AlphaFoldDB" id="A0A317PIX3"/>
<evidence type="ECO:0000313" key="2">
    <source>
        <dbReference type="EMBL" id="PWV97537.1"/>
    </source>
</evidence>
<accession>A0A317PIX3</accession>
<dbReference type="Proteomes" id="UP000246352">
    <property type="component" value="Unassembled WGS sequence"/>
</dbReference>
<dbReference type="InterPro" id="IPR035965">
    <property type="entry name" value="PAS-like_dom_sf"/>
</dbReference>
<dbReference type="EMBL" id="QGTR01000006">
    <property type="protein sequence ID" value="PWV97537.1"/>
    <property type="molecule type" value="Genomic_DNA"/>
</dbReference>
<reference evidence="2 3" key="1">
    <citation type="submission" date="2018-05" db="EMBL/GenBank/DDBJ databases">
        <title>Genomic Encyclopedia of Type Strains, Phase IV (KMG-IV): sequencing the most valuable type-strain genomes for metagenomic binning, comparative biology and taxonomic classification.</title>
        <authorList>
            <person name="Goeker M."/>
        </authorList>
    </citation>
    <scope>NUCLEOTIDE SEQUENCE [LARGE SCALE GENOMIC DNA]</scope>
    <source>
        <strain evidence="2 3">DSM 16791</strain>
    </source>
</reference>
<proteinExistence type="predicted"/>
<protein>
    <submittedName>
        <fullName evidence="2">PAS domain-containing protein</fullName>
    </submittedName>
</protein>